<accession>A0AAE0L1X7</accession>
<dbReference type="EMBL" id="LGRX02011497">
    <property type="protein sequence ID" value="KAK3268892.1"/>
    <property type="molecule type" value="Genomic_DNA"/>
</dbReference>
<organism evidence="1 2">
    <name type="scientific">Cymbomonas tetramitiformis</name>
    <dbReference type="NCBI Taxonomy" id="36881"/>
    <lineage>
        <taxon>Eukaryota</taxon>
        <taxon>Viridiplantae</taxon>
        <taxon>Chlorophyta</taxon>
        <taxon>Pyramimonadophyceae</taxon>
        <taxon>Pyramimonadales</taxon>
        <taxon>Pyramimonadaceae</taxon>
        <taxon>Cymbomonas</taxon>
    </lineage>
</organism>
<evidence type="ECO:0000313" key="1">
    <source>
        <dbReference type="EMBL" id="KAK3268892.1"/>
    </source>
</evidence>
<keyword evidence="2" id="KW-1185">Reference proteome</keyword>
<evidence type="ECO:0000313" key="2">
    <source>
        <dbReference type="Proteomes" id="UP001190700"/>
    </source>
</evidence>
<protein>
    <submittedName>
        <fullName evidence="1">Uncharacterized protein</fullName>
    </submittedName>
</protein>
<feature type="non-terminal residue" evidence="1">
    <location>
        <position position="148"/>
    </location>
</feature>
<reference evidence="1 2" key="1">
    <citation type="journal article" date="2015" name="Genome Biol. Evol.">
        <title>Comparative Genomics of a Bacterivorous Green Alga Reveals Evolutionary Causalities and Consequences of Phago-Mixotrophic Mode of Nutrition.</title>
        <authorList>
            <person name="Burns J.A."/>
            <person name="Paasch A."/>
            <person name="Narechania A."/>
            <person name="Kim E."/>
        </authorList>
    </citation>
    <scope>NUCLEOTIDE SEQUENCE [LARGE SCALE GENOMIC DNA]</scope>
    <source>
        <strain evidence="1 2">PLY_AMNH</strain>
    </source>
</reference>
<comment type="caution">
    <text evidence="1">The sequence shown here is derived from an EMBL/GenBank/DDBJ whole genome shotgun (WGS) entry which is preliminary data.</text>
</comment>
<proteinExistence type="predicted"/>
<gene>
    <name evidence="1" type="ORF">CYMTET_22630</name>
</gene>
<dbReference type="Proteomes" id="UP001190700">
    <property type="component" value="Unassembled WGS sequence"/>
</dbReference>
<dbReference type="AlphaFoldDB" id="A0AAE0L1X7"/>
<name>A0AAE0L1X7_9CHLO</name>
<sequence length="148" mass="16306">MPTKPIAQEVVVKSTAVTPVVDTYKPNAAGPTEAQDPPGPECGVLTTLLKRKVLEDGRIQPLAQLNVTHSQYIFRFNKNIKYAHMATIEKLRTTNGESSSIVAAWQAAPPARYLRNPPLRMAVEGLPEQRIWMSVSNTGGHSWMKATK</sequence>